<dbReference type="PANTHER" id="PTHR35868">
    <property type="entry name" value="DUF2804 DOMAIN-CONTAINING PROTEIN-RELATED"/>
    <property type="match status" value="1"/>
</dbReference>
<evidence type="ECO:0000313" key="2">
    <source>
        <dbReference type="Proteomes" id="UP000318431"/>
    </source>
</evidence>
<sequence length="347" mass="37610">MTVPPVSVLPVADRPAAAQALLPPAPPRIVGPDGLPLLGRHAGSLQGCDWHRLAPPYRHGAPWRFLHHKRWHYVALSAPEMFCAVALVDLGWFTTCFAWAFERTEGDMLANFAQDGWPGRLSGRLADDGLGISRFARAGVTIELGPDGLALRSPWLEVDAAFGPAAAPALVAAGLVPGGGVHATQKSGCLALSGEVRTWRGEHPLAGGTASIDYSNGLLPRETAWRWASAHDGDLGFNLGTGYFGANENALWLDGALHPLAAARFLHDHQDPMAPWRLFTEDDCLDLVFTPQAARREERRLRSARIAASRYVQPFGTYSGWVRATSDAPKRMVAQLAGVTEQHFARW</sequence>
<comment type="caution">
    <text evidence="1">The sequence shown here is derived from an EMBL/GenBank/DDBJ whole genome shotgun (WGS) entry which is preliminary data.</text>
</comment>
<proteinExistence type="predicted"/>
<keyword evidence="2" id="KW-1185">Reference proteome</keyword>
<organism evidence="1 2">
    <name type="scientific">Pseudoduganella lurida</name>
    <dbReference type="NCBI Taxonomy" id="1036180"/>
    <lineage>
        <taxon>Bacteria</taxon>
        <taxon>Pseudomonadati</taxon>
        <taxon>Pseudomonadota</taxon>
        <taxon>Betaproteobacteria</taxon>
        <taxon>Burkholderiales</taxon>
        <taxon>Oxalobacteraceae</taxon>
        <taxon>Telluria group</taxon>
        <taxon>Pseudoduganella</taxon>
    </lineage>
</organism>
<accession>A0A562R087</accession>
<dbReference type="Proteomes" id="UP000318431">
    <property type="component" value="Unassembled WGS sequence"/>
</dbReference>
<evidence type="ECO:0000313" key="1">
    <source>
        <dbReference type="EMBL" id="TWI62482.1"/>
    </source>
</evidence>
<dbReference type="AlphaFoldDB" id="A0A562R087"/>
<dbReference type="EMBL" id="VLLB01000008">
    <property type="protein sequence ID" value="TWI62482.1"/>
    <property type="molecule type" value="Genomic_DNA"/>
</dbReference>
<reference evidence="1 2" key="1">
    <citation type="journal article" date="2015" name="Stand. Genomic Sci.">
        <title>Genomic Encyclopedia of Bacterial and Archaeal Type Strains, Phase III: the genomes of soil and plant-associated and newly described type strains.</title>
        <authorList>
            <person name="Whitman W.B."/>
            <person name="Woyke T."/>
            <person name="Klenk H.P."/>
            <person name="Zhou Y."/>
            <person name="Lilburn T.G."/>
            <person name="Beck B.J."/>
            <person name="De Vos P."/>
            <person name="Vandamme P."/>
            <person name="Eisen J.A."/>
            <person name="Garrity G."/>
            <person name="Hugenholtz P."/>
            <person name="Kyrpides N.C."/>
        </authorList>
    </citation>
    <scope>NUCLEOTIDE SEQUENCE [LARGE SCALE GENOMIC DNA]</scope>
    <source>
        <strain evidence="1 2">CGMCC 1.10822</strain>
    </source>
</reference>
<protein>
    <submittedName>
        <fullName evidence="1">Uncharacterized protein DUF2804</fullName>
    </submittedName>
</protein>
<dbReference type="InterPro" id="IPR021243">
    <property type="entry name" value="DUF2804"/>
</dbReference>
<dbReference type="PANTHER" id="PTHR35868:SF4">
    <property type="entry name" value="DUF2804 DOMAIN-CONTAINING PROTEIN"/>
    <property type="match status" value="1"/>
</dbReference>
<name>A0A562R087_9BURK</name>
<gene>
    <name evidence="1" type="ORF">IP91_03999</name>
</gene>
<dbReference type="Pfam" id="PF10974">
    <property type="entry name" value="DUF2804"/>
    <property type="match status" value="1"/>
</dbReference>